<dbReference type="RefSeq" id="XP_030767907.1">
    <property type="nucleotide sequence ID" value="XM_030912047.1"/>
</dbReference>
<feature type="chain" id="PRO_5027020960" evidence="1">
    <location>
        <begin position="23"/>
        <end position="510"/>
    </location>
</feature>
<dbReference type="OrthoDB" id="6595597at2759"/>
<dbReference type="Proteomes" id="UP000504635">
    <property type="component" value="Unplaced"/>
</dbReference>
<proteinExistence type="predicted"/>
<gene>
    <name evidence="3" type="primary">LOC115891559</name>
</gene>
<keyword evidence="1" id="KW-0732">Signal</keyword>
<evidence type="ECO:0000313" key="3">
    <source>
        <dbReference type="RefSeq" id="XP_030767907.1"/>
    </source>
</evidence>
<organism evidence="2 3">
    <name type="scientific">Sitophilus oryzae</name>
    <name type="common">Rice weevil</name>
    <name type="synonym">Curculio oryzae</name>
    <dbReference type="NCBI Taxonomy" id="7048"/>
    <lineage>
        <taxon>Eukaryota</taxon>
        <taxon>Metazoa</taxon>
        <taxon>Ecdysozoa</taxon>
        <taxon>Arthropoda</taxon>
        <taxon>Hexapoda</taxon>
        <taxon>Insecta</taxon>
        <taxon>Pterygota</taxon>
        <taxon>Neoptera</taxon>
        <taxon>Endopterygota</taxon>
        <taxon>Coleoptera</taxon>
        <taxon>Polyphaga</taxon>
        <taxon>Cucujiformia</taxon>
        <taxon>Curculionidae</taxon>
        <taxon>Dryophthorinae</taxon>
        <taxon>Sitophilus</taxon>
    </lineage>
</organism>
<dbReference type="InParanoid" id="A0A6J2YXB0"/>
<reference evidence="3" key="1">
    <citation type="submission" date="2025-08" db="UniProtKB">
        <authorList>
            <consortium name="RefSeq"/>
        </authorList>
    </citation>
    <scope>IDENTIFICATION</scope>
    <source>
        <tissue evidence="3">Gonads</tissue>
    </source>
</reference>
<sequence length="510" mass="56740">MSMLLIKETILLVICLSTIVSASKHAPQVHEEHNDRLHELVRNARHSNGVQMNYFPPAFHYQPSSQQDRLRAKYLRQQTVDILNLKNTKMFPINADAFFELQQQSAVHKPAHDFSGDDWKPFQPRHAVPKANYKKTAVPKRNEKNVLSDLNFAGSEVNQENVPAPPALTSDQDENTRFIYVQPSLLSNNLGIEPKAASQILKNAAPQLPNIKPNEVQLSELESLLGKNPELQLEGLQRILGDDPVLRKALPEVIQKEFSPVFIEHNGSKQAEEHVKAQHKAIELAQKQAEEEVLAKIAAHNNGGAPINPLELPNEENFVTPESVIVSSETPQSYVSSTTAAPEVLNESYLERQPQELPDSIQVDSAPSAPESLPLQGNQEELVIPHSVRYNTVYAPSYNEPKVNITSTIPRGRVYQPVHYTKTASGSPKLHIVSNVPTYQKQVYAPEQVQNYISLPTPASPVIVQSVQPHITAPEPNRASVVQLAVPPLAPTRGAVQNHLYSKEKQYSEV</sequence>
<accession>A0A6J2YXB0</accession>
<keyword evidence="2" id="KW-1185">Reference proteome</keyword>
<dbReference type="KEGG" id="soy:115891559"/>
<dbReference type="GeneID" id="115891559"/>
<dbReference type="AlphaFoldDB" id="A0A6J2YXB0"/>
<protein>
    <submittedName>
        <fullName evidence="3">Uncharacterized protein LOC115891559</fullName>
    </submittedName>
</protein>
<name>A0A6J2YXB0_SITOR</name>
<feature type="signal peptide" evidence="1">
    <location>
        <begin position="1"/>
        <end position="22"/>
    </location>
</feature>
<evidence type="ECO:0000313" key="2">
    <source>
        <dbReference type="Proteomes" id="UP000504635"/>
    </source>
</evidence>
<evidence type="ECO:0000256" key="1">
    <source>
        <dbReference type="SAM" id="SignalP"/>
    </source>
</evidence>